<organism evidence="2 3">
    <name type="scientific">Chryseosolibacter indicus</name>
    <dbReference type="NCBI Taxonomy" id="2782351"/>
    <lineage>
        <taxon>Bacteria</taxon>
        <taxon>Pseudomonadati</taxon>
        <taxon>Bacteroidota</taxon>
        <taxon>Cytophagia</taxon>
        <taxon>Cytophagales</taxon>
        <taxon>Chryseotaleaceae</taxon>
        <taxon>Chryseosolibacter</taxon>
    </lineage>
</organism>
<feature type="domain" description="Transcription regulator PadR N-terminal" evidence="1">
    <location>
        <begin position="22"/>
        <end position="89"/>
    </location>
</feature>
<keyword evidence="3" id="KW-1185">Reference proteome</keyword>
<dbReference type="Pfam" id="PF03551">
    <property type="entry name" value="PadR"/>
    <property type="match status" value="1"/>
</dbReference>
<dbReference type="EMBL" id="JAHESD010000039">
    <property type="protein sequence ID" value="MBT1704767.1"/>
    <property type="molecule type" value="Genomic_DNA"/>
</dbReference>
<dbReference type="Gene3D" id="1.10.10.10">
    <property type="entry name" value="Winged helix-like DNA-binding domain superfamily/Winged helix DNA-binding domain"/>
    <property type="match status" value="1"/>
</dbReference>
<evidence type="ECO:0000313" key="3">
    <source>
        <dbReference type="Proteomes" id="UP000772618"/>
    </source>
</evidence>
<reference evidence="2 3" key="1">
    <citation type="submission" date="2021-05" db="EMBL/GenBank/DDBJ databases">
        <title>A Polyphasic approach of four new species of the genus Ohtaekwangia: Ohtaekwangia histidinii sp. nov., Ohtaekwangia cretensis sp. nov., Ohtaekwangia indiensis sp. nov., Ohtaekwangia reichenbachii sp. nov. from diverse environment.</title>
        <authorList>
            <person name="Octaviana S."/>
        </authorList>
    </citation>
    <scope>NUCLEOTIDE SEQUENCE [LARGE SCALE GENOMIC DNA]</scope>
    <source>
        <strain evidence="2 3">PWU20</strain>
    </source>
</reference>
<protein>
    <submittedName>
        <fullName evidence="2">PadR family transcriptional regulator</fullName>
    </submittedName>
</protein>
<dbReference type="RefSeq" id="WP_254154723.1">
    <property type="nucleotide sequence ID" value="NZ_JAHESD010000039.1"/>
</dbReference>
<dbReference type="InterPro" id="IPR036390">
    <property type="entry name" value="WH_DNA-bd_sf"/>
</dbReference>
<sequence length="116" mass="13197">MKKYQLGEFEEVVMLTVGILYNEAYGVSIKKEIEERLSRKVSVGALQTALKRLEDKGYLKSHEGEATQERAGRPKRYFVITALGKRALEHIRSTREKLWGAIPKIALNPGKFDTAF</sequence>
<dbReference type="PANTHER" id="PTHR33169">
    <property type="entry name" value="PADR-FAMILY TRANSCRIPTIONAL REGULATOR"/>
    <property type="match status" value="1"/>
</dbReference>
<gene>
    <name evidence="2" type="ORF">KK060_15840</name>
</gene>
<dbReference type="InterPro" id="IPR036388">
    <property type="entry name" value="WH-like_DNA-bd_sf"/>
</dbReference>
<dbReference type="InterPro" id="IPR052509">
    <property type="entry name" value="Metal_resp_DNA-bind_regulator"/>
</dbReference>
<dbReference type="InterPro" id="IPR005149">
    <property type="entry name" value="Tscrpt_reg_PadR_N"/>
</dbReference>
<accession>A0ABS5VVD4</accession>
<comment type="caution">
    <text evidence="2">The sequence shown here is derived from an EMBL/GenBank/DDBJ whole genome shotgun (WGS) entry which is preliminary data.</text>
</comment>
<dbReference type="Proteomes" id="UP000772618">
    <property type="component" value="Unassembled WGS sequence"/>
</dbReference>
<dbReference type="SUPFAM" id="SSF46785">
    <property type="entry name" value="Winged helix' DNA-binding domain"/>
    <property type="match status" value="1"/>
</dbReference>
<dbReference type="PANTHER" id="PTHR33169:SF14">
    <property type="entry name" value="TRANSCRIPTIONAL REGULATOR RV3488"/>
    <property type="match status" value="1"/>
</dbReference>
<evidence type="ECO:0000259" key="1">
    <source>
        <dbReference type="Pfam" id="PF03551"/>
    </source>
</evidence>
<evidence type="ECO:0000313" key="2">
    <source>
        <dbReference type="EMBL" id="MBT1704767.1"/>
    </source>
</evidence>
<proteinExistence type="predicted"/>
<name>A0ABS5VVD4_9BACT</name>